<evidence type="ECO:0000313" key="2">
    <source>
        <dbReference type="EMBL" id="EPX64353.1"/>
    </source>
</evidence>
<keyword evidence="3" id="KW-1185">Reference proteome</keyword>
<name>S9R5U5_CYSF2</name>
<organism evidence="2 3">
    <name type="scientific">Cystobacter fuscus (strain ATCC 25194 / DSM 2262 / NBRC 100088 / M29)</name>
    <dbReference type="NCBI Taxonomy" id="1242864"/>
    <lineage>
        <taxon>Bacteria</taxon>
        <taxon>Pseudomonadati</taxon>
        <taxon>Myxococcota</taxon>
        <taxon>Myxococcia</taxon>
        <taxon>Myxococcales</taxon>
        <taxon>Cystobacterineae</taxon>
        <taxon>Archangiaceae</taxon>
        <taxon>Cystobacter</taxon>
    </lineage>
</organism>
<evidence type="ECO:0000313" key="3">
    <source>
        <dbReference type="Proteomes" id="UP000011682"/>
    </source>
</evidence>
<proteinExistence type="predicted"/>
<dbReference type="EMBL" id="ANAH02000004">
    <property type="protein sequence ID" value="EPX64353.1"/>
    <property type="molecule type" value="Genomic_DNA"/>
</dbReference>
<dbReference type="Proteomes" id="UP000011682">
    <property type="component" value="Unassembled WGS sequence"/>
</dbReference>
<evidence type="ECO:0000256" key="1">
    <source>
        <dbReference type="SAM" id="MobiDB-lite"/>
    </source>
</evidence>
<feature type="compositionally biased region" description="Basic and acidic residues" evidence="1">
    <location>
        <begin position="1"/>
        <end position="15"/>
    </location>
</feature>
<comment type="caution">
    <text evidence="2">The sequence shown here is derived from an EMBL/GenBank/DDBJ whole genome shotgun (WGS) entry which is preliminary data.</text>
</comment>
<accession>S9R5U5</accession>
<protein>
    <submittedName>
        <fullName evidence="2">Uncharacterized protein</fullName>
    </submittedName>
</protein>
<reference evidence="2" key="1">
    <citation type="submission" date="2013-05" db="EMBL/GenBank/DDBJ databases">
        <title>Genome assembly of Cystobacter fuscus DSM 2262.</title>
        <authorList>
            <person name="Sharma G."/>
            <person name="Khatri I."/>
            <person name="Kaur C."/>
            <person name="Mayilraj S."/>
            <person name="Subramanian S."/>
        </authorList>
    </citation>
    <scope>NUCLEOTIDE SEQUENCE [LARGE SCALE GENOMIC DNA]</scope>
    <source>
        <strain evidence="2">DSM 2262</strain>
    </source>
</reference>
<dbReference type="AlphaFoldDB" id="S9R5U5"/>
<gene>
    <name evidence="2" type="ORF">D187_005487</name>
</gene>
<sequence length="56" mass="5867">MFARQWSKERARGGNERLQGLGGPRAEGASDFRAQDVEGAPGPAKALTASEEPPGT</sequence>
<feature type="region of interest" description="Disordered" evidence="1">
    <location>
        <begin position="1"/>
        <end position="56"/>
    </location>
</feature>